<evidence type="ECO:0000313" key="2">
    <source>
        <dbReference type="Proteomes" id="UP001608902"/>
    </source>
</evidence>
<protein>
    <submittedName>
        <fullName evidence="1">Uncharacterized protein</fullName>
    </submittedName>
</protein>
<accession>A0ABD6EQZ7</accession>
<keyword evidence="2" id="KW-1185">Reference proteome</keyword>
<gene>
    <name evidence="1" type="ORF">AB6A40_008276</name>
</gene>
<dbReference type="Proteomes" id="UP001608902">
    <property type="component" value="Unassembled WGS sequence"/>
</dbReference>
<evidence type="ECO:0000313" key="1">
    <source>
        <dbReference type="EMBL" id="MFH4981567.1"/>
    </source>
</evidence>
<proteinExistence type="predicted"/>
<reference evidence="1 2" key="1">
    <citation type="submission" date="2024-08" db="EMBL/GenBank/DDBJ databases">
        <title>Gnathostoma spinigerum genome.</title>
        <authorList>
            <person name="Gonzalez-Bertolin B."/>
            <person name="Monzon S."/>
            <person name="Zaballos A."/>
            <person name="Jimenez P."/>
            <person name="Dekumyoy P."/>
            <person name="Varona S."/>
            <person name="Cuesta I."/>
            <person name="Sumanam S."/>
            <person name="Adisakwattana P."/>
            <person name="Gasser R.B."/>
            <person name="Hernandez-Gonzalez A."/>
            <person name="Young N.D."/>
            <person name="Perteguer M.J."/>
        </authorList>
    </citation>
    <scope>NUCLEOTIDE SEQUENCE [LARGE SCALE GENOMIC DNA]</scope>
    <source>
        <strain evidence="1">AL3</strain>
        <tissue evidence="1">Liver</tissue>
    </source>
</reference>
<sequence length="25" mass="3058">MFKRLGVWEKLVDYRVKKVDCLEVC</sequence>
<name>A0ABD6EQZ7_9BILA</name>
<organism evidence="1 2">
    <name type="scientific">Gnathostoma spinigerum</name>
    <dbReference type="NCBI Taxonomy" id="75299"/>
    <lineage>
        <taxon>Eukaryota</taxon>
        <taxon>Metazoa</taxon>
        <taxon>Ecdysozoa</taxon>
        <taxon>Nematoda</taxon>
        <taxon>Chromadorea</taxon>
        <taxon>Rhabditida</taxon>
        <taxon>Spirurina</taxon>
        <taxon>Gnathostomatomorpha</taxon>
        <taxon>Gnathostomatoidea</taxon>
        <taxon>Gnathostomatidae</taxon>
        <taxon>Gnathostoma</taxon>
    </lineage>
</organism>
<comment type="caution">
    <text evidence="1">The sequence shown here is derived from an EMBL/GenBank/DDBJ whole genome shotgun (WGS) entry which is preliminary data.</text>
</comment>
<dbReference type="EMBL" id="JBGFUD010007466">
    <property type="protein sequence ID" value="MFH4981567.1"/>
    <property type="molecule type" value="Genomic_DNA"/>
</dbReference>
<dbReference type="AlphaFoldDB" id="A0ABD6EQZ7"/>